<dbReference type="STRING" id="145854.GA0074692_0993"/>
<evidence type="ECO:0000313" key="2">
    <source>
        <dbReference type="Proteomes" id="UP000198959"/>
    </source>
</evidence>
<sequence length="339" mass="34867">MVTREDVHSLVAGARQVGGRRDTGLVRKPAPDSGSHVVVLVKPELLGAAAEEAMTEVVRVLGSGEVDILRCAVMPAADFSARGALLRHYPRLHRVAADGAAALAGDARRALEALTATSGRLDVLGAYAALDHDANLSAATLETRCREAGITKLGSGSYASTVEVLGRPIVVLNGFLPALADAYRQDRGALVGLLECHSDREVGDLRSGLLGALHPGQAAPGSLRGAAGAVAGRHGIELSEGRNGVHLSAGHLEGMLQAWRYFAAADGCGVDSTALGRALVGHGVPTAFITGLAADHNLPCGPADTVAPHGATESLSRDEVIGLVRRWATTTPTNGRVLV</sequence>
<organism evidence="1 2">
    <name type="scientific">Micromonospora pallida</name>
    <dbReference type="NCBI Taxonomy" id="145854"/>
    <lineage>
        <taxon>Bacteria</taxon>
        <taxon>Bacillati</taxon>
        <taxon>Actinomycetota</taxon>
        <taxon>Actinomycetes</taxon>
        <taxon>Micromonosporales</taxon>
        <taxon>Micromonosporaceae</taxon>
        <taxon>Micromonospora</taxon>
    </lineage>
</organism>
<evidence type="ECO:0000313" key="1">
    <source>
        <dbReference type="EMBL" id="SCL20816.1"/>
    </source>
</evidence>
<proteinExistence type="predicted"/>
<dbReference type="AlphaFoldDB" id="A0A1C6RUD6"/>
<dbReference type="InterPro" id="IPR036850">
    <property type="entry name" value="NDK-like_dom_sf"/>
</dbReference>
<reference evidence="2" key="1">
    <citation type="submission" date="2016-06" db="EMBL/GenBank/DDBJ databases">
        <authorList>
            <person name="Varghese N."/>
            <person name="Submissions Spin"/>
        </authorList>
    </citation>
    <scope>NUCLEOTIDE SEQUENCE [LARGE SCALE GENOMIC DNA]</scope>
    <source>
        <strain evidence="2">DSM 43817</strain>
    </source>
</reference>
<gene>
    <name evidence="1" type="ORF">GA0074692_0993</name>
</gene>
<dbReference type="EMBL" id="FMHW01000002">
    <property type="protein sequence ID" value="SCL20816.1"/>
    <property type="molecule type" value="Genomic_DNA"/>
</dbReference>
<name>A0A1C6RUD6_9ACTN</name>
<dbReference type="Proteomes" id="UP000198959">
    <property type="component" value="Unassembled WGS sequence"/>
</dbReference>
<keyword evidence="2" id="KW-1185">Reference proteome</keyword>
<protein>
    <submittedName>
        <fullName evidence="1">Uncharacterized protein</fullName>
    </submittedName>
</protein>
<accession>A0A1C6RUD6</accession>
<dbReference type="SUPFAM" id="SSF54919">
    <property type="entry name" value="Nucleoside diphosphate kinase, NDK"/>
    <property type="match status" value="1"/>
</dbReference>